<comment type="caution">
    <text evidence="1">The sequence shown here is derived from an EMBL/GenBank/DDBJ whole genome shotgun (WGS) entry which is preliminary data.</text>
</comment>
<proteinExistence type="predicted"/>
<accession>A0A9Q0XDG3</accession>
<organism evidence="1 2">
    <name type="scientific">Phrynocephalus forsythii</name>
    <dbReference type="NCBI Taxonomy" id="171643"/>
    <lineage>
        <taxon>Eukaryota</taxon>
        <taxon>Metazoa</taxon>
        <taxon>Chordata</taxon>
        <taxon>Craniata</taxon>
        <taxon>Vertebrata</taxon>
        <taxon>Euteleostomi</taxon>
        <taxon>Lepidosauria</taxon>
        <taxon>Squamata</taxon>
        <taxon>Bifurcata</taxon>
        <taxon>Unidentata</taxon>
        <taxon>Episquamata</taxon>
        <taxon>Toxicofera</taxon>
        <taxon>Iguania</taxon>
        <taxon>Acrodonta</taxon>
        <taxon>Agamidae</taxon>
        <taxon>Agaminae</taxon>
        <taxon>Phrynocephalus</taxon>
    </lineage>
</organism>
<dbReference type="EMBL" id="JAPFRF010000016">
    <property type="protein sequence ID" value="KAJ7309896.1"/>
    <property type="molecule type" value="Genomic_DNA"/>
</dbReference>
<evidence type="ECO:0000313" key="1">
    <source>
        <dbReference type="EMBL" id="KAJ7309896.1"/>
    </source>
</evidence>
<protein>
    <submittedName>
        <fullName evidence="1">Uncharacterized protein</fullName>
    </submittedName>
</protein>
<keyword evidence="2" id="KW-1185">Reference proteome</keyword>
<gene>
    <name evidence="1" type="ORF">JRQ81_007973</name>
</gene>
<evidence type="ECO:0000313" key="2">
    <source>
        <dbReference type="Proteomes" id="UP001142489"/>
    </source>
</evidence>
<dbReference type="Proteomes" id="UP001142489">
    <property type="component" value="Unassembled WGS sequence"/>
</dbReference>
<name>A0A9Q0XDG3_9SAUR</name>
<dbReference type="AlphaFoldDB" id="A0A9Q0XDG3"/>
<sequence length="54" mass="5854">MSGLAQLQEVSKDPKGGCSLLELRSLGCIERGAVQDDARIHRLLWSPPPPQLEG</sequence>
<reference evidence="1" key="1">
    <citation type="journal article" date="2023" name="DNA Res.">
        <title>Chromosome-level genome assembly of Phrynocephalus forsythii using third-generation DNA sequencing and Hi-C analysis.</title>
        <authorList>
            <person name="Qi Y."/>
            <person name="Zhao W."/>
            <person name="Zhao Y."/>
            <person name="Niu C."/>
            <person name="Cao S."/>
            <person name="Zhang Y."/>
        </authorList>
    </citation>
    <scope>NUCLEOTIDE SEQUENCE</scope>
    <source>
        <tissue evidence="1">Muscle</tissue>
    </source>
</reference>